<dbReference type="Proteomes" id="UP000034764">
    <property type="component" value="Unassembled WGS sequence"/>
</dbReference>
<dbReference type="GO" id="GO:0005975">
    <property type="term" value="P:carbohydrate metabolic process"/>
    <property type="evidence" value="ECO:0007669"/>
    <property type="project" value="InterPro"/>
</dbReference>
<dbReference type="PIRSF" id="PIRSF005384">
    <property type="entry name" value="RpiB_LacA_B"/>
    <property type="match status" value="1"/>
</dbReference>
<accession>A0A0G0SD51</accession>
<dbReference type="PANTHER" id="PTHR30345">
    <property type="entry name" value="RIBOSE-5-PHOSPHATE ISOMERASE B"/>
    <property type="match status" value="1"/>
</dbReference>
<dbReference type="SUPFAM" id="SSF89623">
    <property type="entry name" value="Ribose/Galactose isomerase RpiB/AlsB"/>
    <property type="match status" value="1"/>
</dbReference>
<organism evidence="2 3">
    <name type="scientific">Candidatus Yanofskybacteria bacterium GW2011_GWD2_39_48</name>
    <dbReference type="NCBI Taxonomy" id="1619031"/>
    <lineage>
        <taxon>Bacteria</taxon>
        <taxon>Candidatus Yanofskyibacteriota</taxon>
    </lineage>
</organism>
<protein>
    <recommendedName>
        <fullName evidence="4">Ribose-5-phosphate isomerase</fullName>
    </recommendedName>
</protein>
<comment type="caution">
    <text evidence="2">The sequence shown here is derived from an EMBL/GenBank/DDBJ whole genome shotgun (WGS) entry which is preliminary data.</text>
</comment>
<name>A0A0G0SD51_9BACT</name>
<dbReference type="Pfam" id="PF02502">
    <property type="entry name" value="LacAB_rpiB"/>
    <property type="match status" value="1"/>
</dbReference>
<sequence>MIYIGADHGGFKLKELIKSWLTEMEIDYQDVGAFEFVEDDDFVDLAKNVVDNIKNSEDRGILICRSGVGVDIVANRFKHIRCGLGINVDQVEAGRRDDDINVLALAADFYDEREFKNILTAFLKTEFSNEERYVRRLNKIKEL</sequence>
<dbReference type="AlphaFoldDB" id="A0A0G0SD51"/>
<dbReference type="InterPro" id="IPR003500">
    <property type="entry name" value="RpiB_LacA_LacB"/>
</dbReference>
<comment type="similarity">
    <text evidence="1">Belongs to the LacAB/RpiB family.</text>
</comment>
<reference evidence="2 3" key="1">
    <citation type="journal article" date="2015" name="Nature">
        <title>rRNA introns, odd ribosomes, and small enigmatic genomes across a large radiation of phyla.</title>
        <authorList>
            <person name="Brown C.T."/>
            <person name="Hug L.A."/>
            <person name="Thomas B.C."/>
            <person name="Sharon I."/>
            <person name="Castelle C.J."/>
            <person name="Singh A."/>
            <person name="Wilkins M.J."/>
            <person name="Williams K.H."/>
            <person name="Banfield J.F."/>
        </authorList>
    </citation>
    <scope>NUCLEOTIDE SEQUENCE [LARGE SCALE GENOMIC DNA]</scope>
</reference>
<dbReference type="PANTHER" id="PTHR30345:SF0">
    <property type="entry name" value="DNA DAMAGE-REPAIR_TOLERATION PROTEIN DRT102"/>
    <property type="match status" value="1"/>
</dbReference>
<dbReference type="GO" id="GO:0016861">
    <property type="term" value="F:intramolecular oxidoreductase activity, interconverting aldoses and ketoses"/>
    <property type="evidence" value="ECO:0007669"/>
    <property type="project" value="UniProtKB-ARBA"/>
</dbReference>
<dbReference type="Gene3D" id="3.40.1400.10">
    <property type="entry name" value="Sugar-phosphate isomerase, RpiB/LacA/LacB"/>
    <property type="match status" value="1"/>
</dbReference>
<proteinExistence type="inferred from homology"/>
<dbReference type="InterPro" id="IPR036569">
    <property type="entry name" value="RpiB_LacA_LacB_sf"/>
</dbReference>
<evidence type="ECO:0000313" key="2">
    <source>
        <dbReference type="EMBL" id="KKR23587.1"/>
    </source>
</evidence>
<evidence type="ECO:0000313" key="3">
    <source>
        <dbReference type="Proteomes" id="UP000034764"/>
    </source>
</evidence>
<evidence type="ECO:0000256" key="1">
    <source>
        <dbReference type="ARBA" id="ARBA00008754"/>
    </source>
</evidence>
<dbReference type="EMBL" id="LBXD01000012">
    <property type="protein sequence ID" value="KKR23587.1"/>
    <property type="molecule type" value="Genomic_DNA"/>
</dbReference>
<evidence type="ECO:0008006" key="4">
    <source>
        <dbReference type="Google" id="ProtNLM"/>
    </source>
</evidence>
<gene>
    <name evidence="2" type="ORF">UT53_C0012G0007</name>
</gene>
<dbReference type="NCBIfam" id="TIGR00689">
    <property type="entry name" value="rpiB_lacA_lacB"/>
    <property type="match status" value="1"/>
</dbReference>